<accession>A0A3A6QGX8</accession>
<proteinExistence type="predicted"/>
<dbReference type="Proteomes" id="UP000273252">
    <property type="component" value="Unassembled WGS sequence"/>
</dbReference>
<comment type="caution">
    <text evidence="1">The sequence shown here is derived from an EMBL/GenBank/DDBJ whole genome shotgun (WGS) entry which is preliminary data.</text>
</comment>
<evidence type="ECO:0000313" key="1">
    <source>
        <dbReference type="EMBL" id="RJX68710.1"/>
    </source>
</evidence>
<organism evidence="1 2">
    <name type="scientific">Vibrio sinensis</name>
    <dbReference type="NCBI Taxonomy" id="2302434"/>
    <lineage>
        <taxon>Bacteria</taxon>
        <taxon>Pseudomonadati</taxon>
        <taxon>Pseudomonadota</taxon>
        <taxon>Gammaproteobacteria</taxon>
        <taxon>Vibrionales</taxon>
        <taxon>Vibrionaceae</taxon>
        <taxon>Vibrio</taxon>
    </lineage>
</organism>
<gene>
    <name evidence="1" type="ORF">DZ860_17110</name>
</gene>
<dbReference type="EMBL" id="QVMU01000019">
    <property type="protein sequence ID" value="RJX68710.1"/>
    <property type="molecule type" value="Genomic_DNA"/>
</dbReference>
<keyword evidence="2" id="KW-1185">Reference proteome</keyword>
<sequence>MPSLRNELKLNLRPVQIEVFFWIFDSSKTELNWLSVLSYTNAAGQFLARSRQLFARSEQEVACINN</sequence>
<protein>
    <submittedName>
        <fullName evidence="1">Uncharacterized protein</fullName>
    </submittedName>
</protein>
<evidence type="ECO:0000313" key="2">
    <source>
        <dbReference type="Proteomes" id="UP000273252"/>
    </source>
</evidence>
<reference evidence="1 2" key="1">
    <citation type="submission" date="2018-08" db="EMBL/GenBank/DDBJ databases">
        <title>Vibrio isolated from the Eastern China Marginal Seas.</title>
        <authorList>
            <person name="Li Y."/>
        </authorList>
    </citation>
    <scope>NUCLEOTIDE SEQUENCE [LARGE SCALE GENOMIC DNA]</scope>
    <source>
        <strain evidence="1 2">BEI233</strain>
    </source>
</reference>
<dbReference type="AlphaFoldDB" id="A0A3A6QGX8"/>
<name>A0A3A6QGX8_9VIBR</name>